<evidence type="ECO:0000313" key="14">
    <source>
        <dbReference type="EMBL" id="KAJ3447410.1"/>
    </source>
</evidence>
<organism evidence="14 16">
    <name type="scientific">Anaeramoeba flamelloides</name>
    <dbReference type="NCBI Taxonomy" id="1746091"/>
    <lineage>
        <taxon>Eukaryota</taxon>
        <taxon>Metamonada</taxon>
        <taxon>Anaeramoebidae</taxon>
        <taxon>Anaeramoeba</taxon>
    </lineage>
</organism>
<feature type="binding site" evidence="9">
    <location>
        <position position="91"/>
    </location>
    <ligand>
        <name>NAD(+)</name>
        <dbReference type="ChEBI" id="CHEBI:57540"/>
    </ligand>
</feature>
<dbReference type="SMART" id="SM00846">
    <property type="entry name" value="Gp_dh_N"/>
    <property type="match status" value="1"/>
</dbReference>
<feature type="binding site" evidence="9">
    <location>
        <begin position="13"/>
        <end position="14"/>
    </location>
    <ligand>
        <name>NAD(+)</name>
        <dbReference type="ChEBI" id="CHEBI:57540"/>
    </ligand>
</feature>
<dbReference type="EMBL" id="JAOAOG010000239">
    <property type="protein sequence ID" value="KAJ6237437.1"/>
    <property type="molecule type" value="Genomic_DNA"/>
</dbReference>
<gene>
    <name evidence="14" type="ORF">M0812_07641</name>
    <name evidence="15" type="ORF">M0813_26997</name>
</gene>
<dbReference type="PANTHER" id="PTHR10836">
    <property type="entry name" value="GLYCERALDEHYDE 3-PHOSPHATE DEHYDROGENASE"/>
    <property type="match status" value="1"/>
</dbReference>
<feature type="active site" description="Nucleophile" evidence="7">
    <location>
        <position position="162"/>
    </location>
</feature>
<dbReference type="GO" id="GO:0051287">
    <property type="term" value="F:NAD binding"/>
    <property type="evidence" value="ECO:0007669"/>
    <property type="project" value="UniProtKB-UniRule"/>
</dbReference>
<evidence type="ECO:0000256" key="9">
    <source>
        <dbReference type="PIRSR" id="PIRSR000149-3"/>
    </source>
</evidence>
<comment type="subunit">
    <text evidence="3 12">Homotetramer.</text>
</comment>
<dbReference type="InterPro" id="IPR036291">
    <property type="entry name" value="NAD(P)-bd_dom_sf"/>
</dbReference>
<evidence type="ECO:0000259" key="13">
    <source>
        <dbReference type="SMART" id="SM00846"/>
    </source>
</evidence>
<dbReference type="GO" id="GO:0050661">
    <property type="term" value="F:NADP binding"/>
    <property type="evidence" value="ECO:0007669"/>
    <property type="project" value="InterPro"/>
</dbReference>
<feature type="binding site" evidence="8">
    <location>
        <position position="244"/>
    </location>
    <ligand>
        <name>D-glyceraldehyde 3-phosphate</name>
        <dbReference type="ChEBI" id="CHEBI:59776"/>
    </ligand>
</feature>
<dbReference type="FunFam" id="3.30.360.10:FF:000001">
    <property type="entry name" value="Glyceraldehyde-3-phosphate dehydrogenase"/>
    <property type="match status" value="1"/>
</dbReference>
<keyword evidence="5 9" id="KW-0520">NAD</keyword>
<feature type="binding site" evidence="8">
    <location>
        <begin position="221"/>
        <end position="222"/>
    </location>
    <ligand>
        <name>D-glyceraldehyde 3-phosphate</name>
        <dbReference type="ChEBI" id="CHEBI:59776"/>
    </ligand>
</feature>
<dbReference type="AlphaFoldDB" id="A0AAV8A1H9"/>
<feature type="binding site" evidence="9">
    <location>
        <position position="133"/>
    </location>
    <ligand>
        <name>NAD(+)</name>
        <dbReference type="ChEBI" id="CHEBI:57540"/>
    </ligand>
</feature>
<keyword evidence="17" id="KW-1185">Reference proteome</keyword>
<evidence type="ECO:0000256" key="8">
    <source>
        <dbReference type="PIRSR" id="PIRSR000149-2"/>
    </source>
</evidence>
<dbReference type="Gene3D" id="3.40.50.720">
    <property type="entry name" value="NAD(P)-binding Rossmann-like Domain"/>
    <property type="match status" value="1"/>
</dbReference>
<dbReference type="InterPro" id="IPR020828">
    <property type="entry name" value="GlycerAld_3-P_DH_NAD(P)-bd"/>
</dbReference>
<dbReference type="Pfam" id="PF00044">
    <property type="entry name" value="Gp_dh_N"/>
    <property type="match status" value="1"/>
</dbReference>
<accession>A0AAV8A1H9</accession>
<dbReference type="GO" id="GO:0004365">
    <property type="term" value="F:glyceraldehyde-3-phosphate dehydrogenase (NAD+) (phosphorylating) activity"/>
    <property type="evidence" value="ECO:0007669"/>
    <property type="project" value="UniProtKB-UniRule"/>
</dbReference>
<dbReference type="GO" id="GO:0006006">
    <property type="term" value="P:glucose metabolic process"/>
    <property type="evidence" value="ECO:0007669"/>
    <property type="project" value="InterPro"/>
</dbReference>
<evidence type="ECO:0000256" key="1">
    <source>
        <dbReference type="ARBA" id="ARBA00004869"/>
    </source>
</evidence>
<dbReference type="PRINTS" id="PR00078">
    <property type="entry name" value="G3PDHDRGNASE"/>
</dbReference>
<dbReference type="PROSITE" id="PS00071">
    <property type="entry name" value="GAPDH"/>
    <property type="match status" value="1"/>
</dbReference>
<proteinExistence type="inferred from homology"/>
<dbReference type="GO" id="GO:0005829">
    <property type="term" value="C:cytosol"/>
    <property type="evidence" value="ECO:0007669"/>
    <property type="project" value="TreeGrafter"/>
</dbReference>
<dbReference type="SUPFAM" id="SSF55347">
    <property type="entry name" value="Glyceraldehyde-3-phosphate dehydrogenase-like, C-terminal domain"/>
    <property type="match status" value="1"/>
</dbReference>
<evidence type="ECO:0000313" key="16">
    <source>
        <dbReference type="Proteomes" id="UP001146793"/>
    </source>
</evidence>
<dbReference type="SUPFAM" id="SSF51735">
    <property type="entry name" value="NAD(P)-binding Rossmann-fold domains"/>
    <property type="match status" value="1"/>
</dbReference>
<dbReference type="InterPro" id="IPR020830">
    <property type="entry name" value="GlycerAld_3-P_DH_AS"/>
</dbReference>
<keyword evidence="4 12" id="KW-0560">Oxidoreductase</keyword>
<evidence type="ECO:0000256" key="5">
    <source>
        <dbReference type="ARBA" id="ARBA00023027"/>
    </source>
</evidence>
<evidence type="ECO:0000256" key="11">
    <source>
        <dbReference type="RuleBase" id="RU000397"/>
    </source>
</evidence>
<dbReference type="EMBL" id="JANTQA010000016">
    <property type="protein sequence ID" value="KAJ3447410.1"/>
    <property type="molecule type" value="Genomic_DNA"/>
</dbReference>
<sequence>MSVVKLGINGFGRIGKIVARIIFSRAEKTGVKPKLVAINDPFMTLEYMAYLLKYDTTHGKFKGTIEVDKENSVLTVNGEAVQCYTKEHNLRDPTTIPWGKHDVDICMECTGVFRTIEKASLHIKGGAKKVIISAPSPDAPMFVKNVNHTSYNGEKVISNASCTTNCLAPLSKVLHDNFGIVEGLMSTIHACTANQPIVDGITKKSFRDGRAGPWNIIPSTTGAAKAVGKVIPELDGKLTGMAFRVPTIDVSIVDLTVRLKKPATWEEITQTLKKASENEFKGVIKYVDEEVVSSDFIGESCNCIFDSNAGIALNDNFVKLVAYYDNEWGFSERYVDLAEYVSDK</sequence>
<feature type="binding site" evidence="9">
    <location>
        <position position="326"/>
    </location>
    <ligand>
        <name>NAD(+)</name>
        <dbReference type="ChEBI" id="CHEBI:57540"/>
    </ligand>
</feature>
<dbReference type="Proteomes" id="UP001150062">
    <property type="component" value="Unassembled WGS sequence"/>
</dbReference>
<dbReference type="NCBIfam" id="TIGR01534">
    <property type="entry name" value="GAPDH-I"/>
    <property type="match status" value="1"/>
</dbReference>
<reference evidence="14" key="2">
    <citation type="submission" date="2022-08" db="EMBL/GenBank/DDBJ databases">
        <title>Novel sulphate-reducing endosymbionts in the free-living metamonad Anaeramoeba.</title>
        <authorList>
            <person name="Jerlstrom-Hultqvist J."/>
            <person name="Cepicka I."/>
            <person name="Gallot-Lavallee L."/>
            <person name="Salas-Leiva D."/>
            <person name="Curtis B.A."/>
            <person name="Zahonova K."/>
            <person name="Pipaliya S."/>
            <person name="Dacks J."/>
            <person name="Roger A.J."/>
        </authorList>
    </citation>
    <scope>NUCLEOTIDE SEQUENCE</scope>
    <source>
        <strain evidence="14">Busselton2</strain>
    </source>
</reference>
<evidence type="ECO:0000313" key="15">
    <source>
        <dbReference type="EMBL" id="KAJ6237437.1"/>
    </source>
</evidence>
<feature type="binding site" evidence="8">
    <location>
        <position position="192"/>
    </location>
    <ligand>
        <name>D-glyceraldehyde 3-phosphate</name>
        <dbReference type="ChEBI" id="CHEBI:59776"/>
    </ligand>
</feature>
<evidence type="ECO:0000313" key="17">
    <source>
        <dbReference type="Proteomes" id="UP001150062"/>
    </source>
</evidence>
<evidence type="ECO:0000256" key="10">
    <source>
        <dbReference type="PIRSR" id="PIRSR000149-4"/>
    </source>
</evidence>
<keyword evidence="6 12" id="KW-0324">Glycolysis</keyword>
<dbReference type="Proteomes" id="UP001146793">
    <property type="component" value="Unassembled WGS sequence"/>
</dbReference>
<evidence type="ECO:0000256" key="4">
    <source>
        <dbReference type="ARBA" id="ARBA00023002"/>
    </source>
</evidence>
<dbReference type="CDD" id="cd05214">
    <property type="entry name" value="GAPDH_I_N"/>
    <property type="match status" value="1"/>
</dbReference>
<feature type="domain" description="Glyceraldehyde 3-phosphate dehydrogenase NAD(P) binding" evidence="13">
    <location>
        <begin position="4"/>
        <end position="162"/>
    </location>
</feature>
<evidence type="ECO:0000256" key="6">
    <source>
        <dbReference type="ARBA" id="ARBA00023152"/>
    </source>
</evidence>
<dbReference type="CDD" id="cd18126">
    <property type="entry name" value="GAPDH_I_C"/>
    <property type="match status" value="1"/>
</dbReference>
<keyword evidence="9" id="KW-0547">Nucleotide-binding</keyword>
<reference evidence="15" key="1">
    <citation type="submission" date="2022-08" db="EMBL/GenBank/DDBJ databases">
        <title>Novel sulfate-reducing endosymbionts in the free-living metamonad Anaeramoeba.</title>
        <authorList>
            <person name="Jerlstrom-Hultqvist J."/>
            <person name="Cepicka I."/>
            <person name="Gallot-Lavallee L."/>
            <person name="Salas-Leiva D."/>
            <person name="Curtis B.A."/>
            <person name="Zahonova K."/>
            <person name="Pipaliya S."/>
            <person name="Dacks J."/>
            <person name="Roger A.J."/>
        </authorList>
    </citation>
    <scope>NUCLEOTIDE SEQUENCE</scope>
    <source>
        <strain evidence="15">Schooner1</strain>
    </source>
</reference>
<dbReference type="InterPro" id="IPR020829">
    <property type="entry name" value="GlycerAld_3-P_DH_cat"/>
</dbReference>
<dbReference type="GO" id="GO:0006096">
    <property type="term" value="P:glycolytic process"/>
    <property type="evidence" value="ECO:0007669"/>
    <property type="project" value="UniProtKB-KW"/>
</dbReference>
<dbReference type="FunFam" id="3.40.50.720:FF:000266">
    <property type="entry name" value="Glyceraldehyde-3-phosphate dehydrogenase"/>
    <property type="match status" value="1"/>
</dbReference>
<dbReference type="PANTHER" id="PTHR10836:SF76">
    <property type="entry name" value="GLYCERALDEHYDE-3-PHOSPHATE DEHYDROGENASE-RELATED"/>
    <property type="match status" value="1"/>
</dbReference>
<comment type="caution">
    <text evidence="14">The sequence shown here is derived from an EMBL/GenBank/DDBJ whole genome shotgun (WGS) entry which is preliminary data.</text>
</comment>
<comment type="catalytic activity">
    <reaction evidence="12">
        <text>D-glyceraldehyde 3-phosphate + phosphate + NAD(+) = (2R)-3-phospho-glyceroyl phosphate + NADH + H(+)</text>
        <dbReference type="Rhea" id="RHEA:10300"/>
        <dbReference type="ChEBI" id="CHEBI:15378"/>
        <dbReference type="ChEBI" id="CHEBI:43474"/>
        <dbReference type="ChEBI" id="CHEBI:57540"/>
        <dbReference type="ChEBI" id="CHEBI:57604"/>
        <dbReference type="ChEBI" id="CHEBI:57945"/>
        <dbReference type="ChEBI" id="CHEBI:59776"/>
        <dbReference type="EC" id="1.2.1.12"/>
    </reaction>
</comment>
<evidence type="ECO:0000256" key="3">
    <source>
        <dbReference type="ARBA" id="ARBA00011881"/>
    </source>
</evidence>
<dbReference type="InterPro" id="IPR020831">
    <property type="entry name" value="GlycerAld/Erythrose_P_DH"/>
</dbReference>
<feature type="binding site" evidence="8">
    <location>
        <begin position="161"/>
        <end position="163"/>
    </location>
    <ligand>
        <name>D-glyceraldehyde 3-phosphate</name>
        <dbReference type="ChEBI" id="CHEBI:59776"/>
    </ligand>
</feature>
<protein>
    <recommendedName>
        <fullName evidence="12">Glyceraldehyde-3-phosphate dehydrogenase</fullName>
        <ecNumber evidence="12">1.2.1.12</ecNumber>
    </recommendedName>
</protein>
<comment type="similarity">
    <text evidence="2 11">Belongs to the glyceraldehyde-3-phosphate dehydrogenase family.</text>
</comment>
<comment type="pathway">
    <text evidence="1 12">Carbohydrate degradation; glycolysis; pyruvate from D-glyceraldehyde 3-phosphate: step 1/5.</text>
</comment>
<feature type="binding site" evidence="9">
    <location>
        <position position="40"/>
    </location>
    <ligand>
        <name>NAD(+)</name>
        <dbReference type="ChEBI" id="CHEBI:57540"/>
    </ligand>
</feature>
<dbReference type="EC" id="1.2.1.12" evidence="12"/>
<feature type="site" description="Activates thiol group during catalysis" evidence="10">
    <location>
        <position position="189"/>
    </location>
</feature>
<name>A0AAV8A1H9_9EUKA</name>
<dbReference type="Gene3D" id="3.30.360.10">
    <property type="entry name" value="Dihydrodipicolinate Reductase, domain 2"/>
    <property type="match status" value="1"/>
</dbReference>
<evidence type="ECO:0000256" key="7">
    <source>
        <dbReference type="PIRSR" id="PIRSR000149-1"/>
    </source>
</evidence>
<dbReference type="PIRSF" id="PIRSF000149">
    <property type="entry name" value="GAP_DH"/>
    <property type="match status" value="1"/>
</dbReference>
<evidence type="ECO:0000256" key="12">
    <source>
        <dbReference type="RuleBase" id="RU361160"/>
    </source>
</evidence>
<dbReference type="Pfam" id="PF02800">
    <property type="entry name" value="Gp_dh_C"/>
    <property type="match status" value="1"/>
</dbReference>
<evidence type="ECO:0000256" key="2">
    <source>
        <dbReference type="ARBA" id="ARBA00007406"/>
    </source>
</evidence>
<dbReference type="InterPro" id="IPR006424">
    <property type="entry name" value="Glyceraldehyde-3-P_DH_1"/>
</dbReference>